<name>A0A9D1NRX0_9FIRM</name>
<dbReference type="InterPro" id="IPR023214">
    <property type="entry name" value="HAD_sf"/>
</dbReference>
<keyword evidence="1" id="KW-0378">Hydrolase</keyword>
<proteinExistence type="predicted"/>
<dbReference type="InterPro" id="IPR041492">
    <property type="entry name" value="HAD_2"/>
</dbReference>
<reference evidence="1" key="1">
    <citation type="submission" date="2020-10" db="EMBL/GenBank/DDBJ databases">
        <authorList>
            <person name="Gilroy R."/>
        </authorList>
    </citation>
    <scope>NUCLEOTIDE SEQUENCE</scope>
    <source>
        <strain evidence="1">1370</strain>
    </source>
</reference>
<organism evidence="1 2">
    <name type="scientific">Candidatus Faeciplasma avium</name>
    <dbReference type="NCBI Taxonomy" id="2840798"/>
    <lineage>
        <taxon>Bacteria</taxon>
        <taxon>Bacillati</taxon>
        <taxon>Bacillota</taxon>
        <taxon>Clostridia</taxon>
        <taxon>Eubacteriales</taxon>
        <taxon>Oscillospiraceae</taxon>
        <taxon>Oscillospiraceae incertae sedis</taxon>
        <taxon>Candidatus Faeciplasma</taxon>
    </lineage>
</organism>
<dbReference type="GO" id="GO:0008967">
    <property type="term" value="F:phosphoglycolate phosphatase activity"/>
    <property type="evidence" value="ECO:0007669"/>
    <property type="project" value="TreeGrafter"/>
</dbReference>
<dbReference type="GO" id="GO:0005829">
    <property type="term" value="C:cytosol"/>
    <property type="evidence" value="ECO:0007669"/>
    <property type="project" value="TreeGrafter"/>
</dbReference>
<dbReference type="InterPro" id="IPR036412">
    <property type="entry name" value="HAD-like_sf"/>
</dbReference>
<dbReference type="SFLD" id="SFLDS00003">
    <property type="entry name" value="Haloacid_Dehalogenase"/>
    <property type="match status" value="1"/>
</dbReference>
<dbReference type="PANTHER" id="PTHR43434">
    <property type="entry name" value="PHOSPHOGLYCOLATE PHOSPHATASE"/>
    <property type="match status" value="1"/>
</dbReference>
<dbReference type="Pfam" id="PF13419">
    <property type="entry name" value="HAD_2"/>
    <property type="match status" value="1"/>
</dbReference>
<dbReference type="SFLD" id="SFLDG01129">
    <property type="entry name" value="C1.5:_HAD__Beta-PGM__Phosphata"/>
    <property type="match status" value="1"/>
</dbReference>
<evidence type="ECO:0000313" key="2">
    <source>
        <dbReference type="Proteomes" id="UP000823960"/>
    </source>
</evidence>
<dbReference type="PANTHER" id="PTHR43434:SF1">
    <property type="entry name" value="PHOSPHOGLYCOLATE PHOSPHATASE"/>
    <property type="match status" value="1"/>
</dbReference>
<reference evidence="1" key="2">
    <citation type="journal article" date="2021" name="PeerJ">
        <title>Extensive microbial diversity within the chicken gut microbiome revealed by metagenomics and culture.</title>
        <authorList>
            <person name="Gilroy R."/>
            <person name="Ravi A."/>
            <person name="Getino M."/>
            <person name="Pursley I."/>
            <person name="Horton D.L."/>
            <person name="Alikhan N.F."/>
            <person name="Baker D."/>
            <person name="Gharbi K."/>
            <person name="Hall N."/>
            <person name="Watson M."/>
            <person name="Adriaenssens E.M."/>
            <person name="Foster-Nyarko E."/>
            <person name="Jarju S."/>
            <person name="Secka A."/>
            <person name="Antonio M."/>
            <person name="Oren A."/>
            <person name="Chaudhuri R.R."/>
            <person name="La Ragione R."/>
            <person name="Hildebrand F."/>
            <person name="Pallen M.J."/>
        </authorList>
    </citation>
    <scope>NUCLEOTIDE SEQUENCE</scope>
    <source>
        <strain evidence="1">1370</strain>
    </source>
</reference>
<accession>A0A9D1NRX0</accession>
<dbReference type="AlphaFoldDB" id="A0A9D1NRX0"/>
<gene>
    <name evidence="1" type="ORF">IAD28_04795</name>
</gene>
<dbReference type="InterPro" id="IPR050155">
    <property type="entry name" value="HAD-like_hydrolase_sf"/>
</dbReference>
<evidence type="ECO:0000313" key="1">
    <source>
        <dbReference type="EMBL" id="HIV10989.1"/>
    </source>
</evidence>
<sequence length="238" mass="25790">MFSSSKSGATVAGLITLDLDGTLVNTIYDLGASVDYALSSLGYPKRSIEEYTRFVGNGTLKLIERSLPDGVKDDKDIVSKAHDIFSSHYSKHYLDLSRPYPGIMELLLGLKDLGFVLCVSTNKPDAFARGIAKSLFPEDMFYIVRGAVDGVRKKPDPQSENEIITSCLERFGKGIKSLIIHVGDSDVDVLTAKNAGIISIGCSWGYRPKESLLASGADYLADSPCDVMTAVRSLLPKV</sequence>
<dbReference type="Gene3D" id="1.10.150.240">
    <property type="entry name" value="Putative phosphatase, domain 2"/>
    <property type="match status" value="1"/>
</dbReference>
<dbReference type="InterPro" id="IPR023198">
    <property type="entry name" value="PGP-like_dom2"/>
</dbReference>
<dbReference type="SUPFAM" id="SSF56784">
    <property type="entry name" value="HAD-like"/>
    <property type="match status" value="1"/>
</dbReference>
<dbReference type="Proteomes" id="UP000823960">
    <property type="component" value="Unassembled WGS sequence"/>
</dbReference>
<protein>
    <submittedName>
        <fullName evidence="1">HAD hydrolase-like protein</fullName>
    </submittedName>
</protein>
<dbReference type="EMBL" id="DVOL01000065">
    <property type="protein sequence ID" value="HIV10989.1"/>
    <property type="molecule type" value="Genomic_DNA"/>
</dbReference>
<dbReference type="GO" id="GO:0006281">
    <property type="term" value="P:DNA repair"/>
    <property type="evidence" value="ECO:0007669"/>
    <property type="project" value="TreeGrafter"/>
</dbReference>
<dbReference type="Gene3D" id="3.40.50.1000">
    <property type="entry name" value="HAD superfamily/HAD-like"/>
    <property type="match status" value="1"/>
</dbReference>
<dbReference type="PROSITE" id="PS01228">
    <property type="entry name" value="COF_1"/>
    <property type="match status" value="1"/>
</dbReference>
<comment type="caution">
    <text evidence="1">The sequence shown here is derived from an EMBL/GenBank/DDBJ whole genome shotgun (WGS) entry which is preliminary data.</text>
</comment>